<dbReference type="Pfam" id="PF00092">
    <property type="entry name" value="VWA"/>
    <property type="match status" value="1"/>
</dbReference>
<dbReference type="OrthoDB" id="6147135at2759"/>
<dbReference type="GO" id="GO:0031012">
    <property type="term" value="C:extracellular matrix"/>
    <property type="evidence" value="ECO:0007669"/>
    <property type="project" value="TreeGrafter"/>
</dbReference>
<dbReference type="InterPro" id="IPR002035">
    <property type="entry name" value="VWF_A"/>
</dbReference>
<accession>A0A6J8AKH7</accession>
<dbReference type="Pfam" id="PF01391">
    <property type="entry name" value="Collagen"/>
    <property type="match status" value="2"/>
</dbReference>
<feature type="chain" id="PRO_5026937513" evidence="2">
    <location>
        <begin position="21"/>
        <end position="480"/>
    </location>
</feature>
<feature type="signal peptide" evidence="2">
    <location>
        <begin position="1"/>
        <end position="20"/>
    </location>
</feature>
<feature type="compositionally biased region" description="Pro residues" evidence="1">
    <location>
        <begin position="254"/>
        <end position="265"/>
    </location>
</feature>
<dbReference type="InterPro" id="IPR036465">
    <property type="entry name" value="vWFA_dom_sf"/>
</dbReference>
<feature type="compositionally biased region" description="Low complexity" evidence="1">
    <location>
        <begin position="371"/>
        <end position="380"/>
    </location>
</feature>
<dbReference type="InterPro" id="IPR008160">
    <property type="entry name" value="Collagen"/>
</dbReference>
<evidence type="ECO:0000256" key="2">
    <source>
        <dbReference type="SAM" id="SignalP"/>
    </source>
</evidence>
<dbReference type="InterPro" id="IPR050149">
    <property type="entry name" value="Collagen_superfamily"/>
</dbReference>
<sequence>MVRSVLVLSLLFVAFHSSTATSRQWSSWNSWSNNKGSYKHRCDAYADIVFGYDDSGSIGSQANFNLMKTFMKDVVGSFSNIGISGTQFGALCFAQSVKNHFHLNAHTSSSAIQNAIMNFGVRKGSATAIGKALQYMRIHSFANGNRNIPPRVSPAKIVIILTDGQNNAGPDPIAQAALLKAQGVVIIAVGIGNRVSVSQLEAIASNKQYVFNPSNFGALRTLAVQISRLTCRVCRAGPVGPTGERGPPGHRGPAGPPGVRGPPGPKGSDGDQGPAGPQGPEGHMGSPGPRGPPGDQGPKGVPGKDGKDGEQGAAGQPGGKGATGDPGKDGDDGEPGDPGRPGPRGPPGEQGAKGQPGHPGNRGKRGPEGPAGPAGRNGNPGPQGPPGPKGPRGDKGERGDVGPRPPTGRPGPPGPKGPKGPNGKAGFKGIIFDKLQLIIEKGGQYRPVKSLNGYYKGVISDDLDAAIRAAVNKGYTPPKY</sequence>
<feature type="compositionally biased region" description="Low complexity" evidence="1">
    <location>
        <begin position="271"/>
        <end position="287"/>
    </location>
</feature>
<dbReference type="EMBL" id="CACVKT020001607">
    <property type="protein sequence ID" value="CAC5369583.1"/>
    <property type="molecule type" value="Genomic_DNA"/>
</dbReference>
<dbReference type="SMART" id="SM00327">
    <property type="entry name" value="VWA"/>
    <property type="match status" value="1"/>
</dbReference>
<evidence type="ECO:0000313" key="4">
    <source>
        <dbReference type="EMBL" id="CAC5369583.1"/>
    </source>
</evidence>
<evidence type="ECO:0000256" key="1">
    <source>
        <dbReference type="SAM" id="MobiDB-lite"/>
    </source>
</evidence>
<dbReference type="Gene3D" id="3.40.50.410">
    <property type="entry name" value="von Willebrand factor, type A domain"/>
    <property type="match status" value="1"/>
</dbReference>
<evidence type="ECO:0000313" key="5">
    <source>
        <dbReference type="Proteomes" id="UP000507470"/>
    </source>
</evidence>
<dbReference type="Proteomes" id="UP000507470">
    <property type="component" value="Unassembled WGS sequence"/>
</dbReference>
<dbReference type="SUPFAM" id="SSF53300">
    <property type="entry name" value="vWA-like"/>
    <property type="match status" value="1"/>
</dbReference>
<feature type="compositionally biased region" description="Gly residues" evidence="1">
    <location>
        <begin position="315"/>
        <end position="324"/>
    </location>
</feature>
<dbReference type="PANTHER" id="PTHR24023:SF1082">
    <property type="entry name" value="COLLAGEN TRIPLE HELIX REPEAT"/>
    <property type="match status" value="1"/>
</dbReference>
<reference evidence="4 5" key="1">
    <citation type="submission" date="2020-06" db="EMBL/GenBank/DDBJ databases">
        <authorList>
            <person name="Li R."/>
            <person name="Bekaert M."/>
        </authorList>
    </citation>
    <scope>NUCLEOTIDE SEQUENCE [LARGE SCALE GENOMIC DNA]</scope>
    <source>
        <strain evidence="5">wild</strain>
    </source>
</reference>
<feature type="compositionally biased region" description="Pro residues" evidence="1">
    <location>
        <begin position="403"/>
        <end position="418"/>
    </location>
</feature>
<keyword evidence="5" id="KW-1185">Reference proteome</keyword>
<dbReference type="AlphaFoldDB" id="A0A6J8AKH7"/>
<gene>
    <name evidence="4" type="ORF">MCOR_8726</name>
</gene>
<dbReference type="PANTHER" id="PTHR24023">
    <property type="entry name" value="COLLAGEN ALPHA"/>
    <property type="match status" value="1"/>
</dbReference>
<dbReference type="CDD" id="cd01450">
    <property type="entry name" value="vWFA_subfamily_ECM"/>
    <property type="match status" value="1"/>
</dbReference>
<feature type="region of interest" description="Disordered" evidence="1">
    <location>
        <begin position="238"/>
        <end position="426"/>
    </location>
</feature>
<proteinExistence type="predicted"/>
<keyword evidence="2" id="KW-0732">Signal</keyword>
<feature type="domain" description="VWFA" evidence="3">
    <location>
        <begin position="47"/>
        <end position="226"/>
    </location>
</feature>
<name>A0A6J8AKH7_MYTCO</name>
<dbReference type="GO" id="GO:0005615">
    <property type="term" value="C:extracellular space"/>
    <property type="evidence" value="ECO:0007669"/>
    <property type="project" value="TreeGrafter"/>
</dbReference>
<evidence type="ECO:0000259" key="3">
    <source>
        <dbReference type="PROSITE" id="PS50234"/>
    </source>
</evidence>
<organism evidence="4 5">
    <name type="scientific">Mytilus coruscus</name>
    <name type="common">Sea mussel</name>
    <dbReference type="NCBI Taxonomy" id="42192"/>
    <lineage>
        <taxon>Eukaryota</taxon>
        <taxon>Metazoa</taxon>
        <taxon>Spiralia</taxon>
        <taxon>Lophotrochozoa</taxon>
        <taxon>Mollusca</taxon>
        <taxon>Bivalvia</taxon>
        <taxon>Autobranchia</taxon>
        <taxon>Pteriomorphia</taxon>
        <taxon>Mytilida</taxon>
        <taxon>Mytiloidea</taxon>
        <taxon>Mytilidae</taxon>
        <taxon>Mytilinae</taxon>
        <taxon>Mytilus</taxon>
    </lineage>
</organism>
<protein>
    <submittedName>
        <fullName evidence="4">COL6A</fullName>
    </submittedName>
</protein>
<feature type="compositionally biased region" description="Basic and acidic residues" evidence="1">
    <location>
        <begin position="391"/>
        <end position="401"/>
    </location>
</feature>
<dbReference type="PROSITE" id="PS50234">
    <property type="entry name" value="VWFA"/>
    <property type="match status" value="1"/>
</dbReference>